<protein>
    <submittedName>
        <fullName evidence="4">UDP-glucose 4-epimerase</fullName>
    </submittedName>
</protein>
<sequence>MIDGNGRDDLTVRTKVLVTGGAGFIGSHLVDGLLDNGYDVAVVDNLSSGQLRNLNHRATFHHAELNDVRLTQIIQRERPEIVFHLAAQSSVRRSAIDPVADADSNVMGTIRLIAAAAAEGVEKFIFSSTGGAIYGDPETIPCDEGTPVNPLTPYALSKYVGEQYLELFNETYGLDYTILRYANVYGPGQNPDGEAGVIAIFAGMMLGERRPQIYGDGLQKRDFVYVSDVVKANLAAVNRGDGRTYNIGTGQQVSIARIYELLREITGFDQEPDYRPRRTGEVLNIALDSTRAEKELKWTAEVSLEEGLKRSVEYVRASLSQRTSRVGAMSDRRRHHANPAPAVADGSDG</sequence>
<accession>A0AA35WKV6</accession>
<dbReference type="InterPro" id="IPR001509">
    <property type="entry name" value="Epimerase_deHydtase"/>
</dbReference>
<feature type="domain" description="NAD-dependent epimerase/dehydratase" evidence="3">
    <location>
        <begin position="16"/>
        <end position="248"/>
    </location>
</feature>
<feature type="region of interest" description="Disordered" evidence="2">
    <location>
        <begin position="323"/>
        <end position="349"/>
    </location>
</feature>
<proteinExistence type="inferred from homology"/>
<dbReference type="EMBL" id="CASHTH010001687">
    <property type="protein sequence ID" value="CAI8018115.1"/>
    <property type="molecule type" value="Genomic_DNA"/>
</dbReference>
<evidence type="ECO:0000256" key="1">
    <source>
        <dbReference type="ARBA" id="ARBA00007637"/>
    </source>
</evidence>
<dbReference type="AlphaFoldDB" id="A0AA35WKV6"/>
<evidence type="ECO:0000259" key="3">
    <source>
        <dbReference type="Pfam" id="PF01370"/>
    </source>
</evidence>
<dbReference type="Proteomes" id="UP001174909">
    <property type="component" value="Unassembled WGS sequence"/>
</dbReference>
<organism evidence="4 5">
    <name type="scientific">Geodia barretti</name>
    <name type="common">Barrett's horny sponge</name>
    <dbReference type="NCBI Taxonomy" id="519541"/>
    <lineage>
        <taxon>Eukaryota</taxon>
        <taxon>Metazoa</taxon>
        <taxon>Porifera</taxon>
        <taxon>Demospongiae</taxon>
        <taxon>Heteroscleromorpha</taxon>
        <taxon>Tetractinellida</taxon>
        <taxon>Astrophorina</taxon>
        <taxon>Geodiidae</taxon>
        <taxon>Geodia</taxon>
    </lineage>
</organism>
<evidence type="ECO:0000313" key="5">
    <source>
        <dbReference type="Proteomes" id="UP001174909"/>
    </source>
</evidence>
<dbReference type="PANTHER" id="PTHR43000">
    <property type="entry name" value="DTDP-D-GLUCOSE 4,6-DEHYDRATASE-RELATED"/>
    <property type="match status" value="1"/>
</dbReference>
<name>A0AA35WKV6_GEOBA</name>
<dbReference type="SUPFAM" id="SSF51735">
    <property type="entry name" value="NAD(P)-binding Rossmann-fold domains"/>
    <property type="match status" value="1"/>
</dbReference>
<dbReference type="InterPro" id="IPR036291">
    <property type="entry name" value="NAD(P)-bd_dom_sf"/>
</dbReference>
<dbReference type="Gene3D" id="3.90.25.10">
    <property type="entry name" value="UDP-galactose 4-epimerase, domain 1"/>
    <property type="match status" value="1"/>
</dbReference>
<dbReference type="Pfam" id="PF01370">
    <property type="entry name" value="Epimerase"/>
    <property type="match status" value="1"/>
</dbReference>
<gene>
    <name evidence="4" type="ORF">GBAR_LOCUS10944</name>
</gene>
<comment type="similarity">
    <text evidence="1">Belongs to the NAD(P)-dependent epimerase/dehydratase family.</text>
</comment>
<evidence type="ECO:0000313" key="4">
    <source>
        <dbReference type="EMBL" id="CAI8018115.1"/>
    </source>
</evidence>
<evidence type="ECO:0000256" key="2">
    <source>
        <dbReference type="SAM" id="MobiDB-lite"/>
    </source>
</evidence>
<keyword evidence="5" id="KW-1185">Reference proteome</keyword>
<reference evidence="4" key="1">
    <citation type="submission" date="2023-03" db="EMBL/GenBank/DDBJ databases">
        <authorList>
            <person name="Steffen K."/>
            <person name="Cardenas P."/>
        </authorList>
    </citation>
    <scope>NUCLEOTIDE SEQUENCE</scope>
</reference>
<comment type="caution">
    <text evidence="4">The sequence shown here is derived from an EMBL/GenBank/DDBJ whole genome shotgun (WGS) entry which is preliminary data.</text>
</comment>
<dbReference type="Gene3D" id="3.40.50.720">
    <property type="entry name" value="NAD(P)-binding Rossmann-like Domain"/>
    <property type="match status" value="1"/>
</dbReference>